<accession>A0ABW3D698</accession>
<keyword evidence="1" id="KW-0472">Membrane</keyword>
<protein>
    <submittedName>
        <fullName evidence="2">Uncharacterized protein</fullName>
    </submittedName>
</protein>
<evidence type="ECO:0000256" key="1">
    <source>
        <dbReference type="SAM" id="Phobius"/>
    </source>
</evidence>
<dbReference type="EMBL" id="JBHTIU010000010">
    <property type="protein sequence ID" value="MFD0868229.1"/>
    <property type="molecule type" value="Genomic_DNA"/>
</dbReference>
<reference evidence="3" key="1">
    <citation type="journal article" date="2019" name="Int. J. Syst. Evol. Microbiol.">
        <title>The Global Catalogue of Microorganisms (GCM) 10K type strain sequencing project: providing services to taxonomists for standard genome sequencing and annotation.</title>
        <authorList>
            <consortium name="The Broad Institute Genomics Platform"/>
            <consortium name="The Broad Institute Genome Sequencing Center for Infectious Disease"/>
            <person name="Wu L."/>
            <person name="Ma J."/>
        </authorList>
    </citation>
    <scope>NUCLEOTIDE SEQUENCE [LARGE SCALE GENOMIC DNA]</scope>
    <source>
        <strain evidence="3">CCUG 57263</strain>
    </source>
</reference>
<feature type="transmembrane region" description="Helical" evidence="1">
    <location>
        <begin position="12"/>
        <end position="32"/>
    </location>
</feature>
<name>A0ABW3D698_9BACL</name>
<evidence type="ECO:0000313" key="3">
    <source>
        <dbReference type="Proteomes" id="UP001597120"/>
    </source>
</evidence>
<keyword evidence="1" id="KW-1133">Transmembrane helix</keyword>
<gene>
    <name evidence="2" type="ORF">ACFQ03_03640</name>
</gene>
<keyword evidence="1" id="KW-0812">Transmembrane</keyword>
<dbReference type="Proteomes" id="UP001597120">
    <property type="component" value="Unassembled WGS sequence"/>
</dbReference>
<keyword evidence="3" id="KW-1185">Reference proteome</keyword>
<comment type="caution">
    <text evidence="2">The sequence shown here is derived from an EMBL/GenBank/DDBJ whole genome shotgun (WGS) entry which is preliminary data.</text>
</comment>
<proteinExistence type="predicted"/>
<sequence>MNSTRKSVLVKITVCLSIILLAVAAFVSFYNFPKTIELEYPAVYVFYRKSPP</sequence>
<organism evidence="2 3">
    <name type="scientific">Paenibacillus residui</name>
    <dbReference type="NCBI Taxonomy" id="629724"/>
    <lineage>
        <taxon>Bacteria</taxon>
        <taxon>Bacillati</taxon>
        <taxon>Bacillota</taxon>
        <taxon>Bacilli</taxon>
        <taxon>Bacillales</taxon>
        <taxon>Paenibacillaceae</taxon>
        <taxon>Paenibacillus</taxon>
    </lineage>
</organism>
<dbReference type="RefSeq" id="WP_186328418.1">
    <property type="nucleotide sequence ID" value="NZ_JBHTIU010000010.1"/>
</dbReference>
<evidence type="ECO:0000313" key="2">
    <source>
        <dbReference type="EMBL" id="MFD0868229.1"/>
    </source>
</evidence>